<feature type="transmembrane region" description="Helical" evidence="6">
    <location>
        <begin position="735"/>
        <end position="755"/>
    </location>
</feature>
<feature type="transmembrane region" description="Helical" evidence="6">
    <location>
        <begin position="686"/>
        <end position="707"/>
    </location>
</feature>
<dbReference type="EMBL" id="JACHGF010000006">
    <property type="protein sequence ID" value="MBB5285618.1"/>
    <property type="molecule type" value="Genomic_DNA"/>
</dbReference>
<evidence type="ECO:0000313" key="10">
    <source>
        <dbReference type="Proteomes" id="UP000557307"/>
    </source>
</evidence>
<sequence length="806" mass="89375">MIRNYFKIALRNILHSKLYTFINVLGLAIGISTCTLIALYVVDELSYDLHHQGADRIYRIASEVKGETWVAAAAPVAAGLKKDFPEVEQTTRLLRMPGVDKFLLKNKETQKQFYEVNGFYVDSTFFQLFSYDFKVGDKSTALNQPNSLIISEQMASKLFGSADPIGQVIQVTLPFGATDYTVTGVLANSGRKSHIPAHLFLSMNNDDVGQWVKSQTNWAANTVFHTYLKLREGSSPEPLEAKLEPFLNRNGGDDYKAAGYSRRLFLQPLRSIYLHSNFGFEIAPNGNSKYLYILGSIAAFLLLIACVNFMNLSTARSGKRTKEVGIRKAIGALKGTLVGQFLGESVLLSFLALLLAVFFIQVLVPVFNQLTGKSLSFFEHPPVVFGVVVMAMVTGLLAGIYPAFYLSSFTPIASLKGKLKTSVSEVLIRKGLVVFQFTISIVLILGAILIDQQMKYLSTQNLGFNKNQKLVIPLQSTEAFANYDVLKTELTKNAQVIASTKGATYPGIENVISMLFYKENTSLQENLEISMAYVDTDYIKTLGIQLIEGRGFSTAFTADSTALVLNEAAVNKLGYSQANAVGKRIYFEFQGQQKTMQIIGVVKNYHFEGLQHEIKPLALSVLPLFSSTNNYAILDIKSANYERILTHIEGVWKKINPGSPFEYSFLDKDFQKNYEKEERTAQLIRYFALMAIFIACLGLFGLATFTAEQRTKEIGIRKVLGSSTFGIAQLLSFDFLKLVLLAILIASPLAGWIMHKWLSAFAYKTTISWSVFALAGMSAVLIALATVSFQAIRAALMNPVKSLKTE</sequence>
<feature type="transmembrane region" description="Helical" evidence="6">
    <location>
        <begin position="290"/>
        <end position="312"/>
    </location>
</feature>
<keyword evidence="3 6" id="KW-0812">Transmembrane</keyword>
<evidence type="ECO:0000256" key="3">
    <source>
        <dbReference type="ARBA" id="ARBA00022692"/>
    </source>
</evidence>
<dbReference type="PANTHER" id="PTHR30572:SF18">
    <property type="entry name" value="ABC-TYPE MACROLIDE FAMILY EXPORT SYSTEM PERMEASE COMPONENT 2"/>
    <property type="match status" value="1"/>
</dbReference>
<evidence type="ECO:0000256" key="4">
    <source>
        <dbReference type="ARBA" id="ARBA00022989"/>
    </source>
</evidence>
<evidence type="ECO:0000259" key="7">
    <source>
        <dbReference type="Pfam" id="PF02687"/>
    </source>
</evidence>
<dbReference type="InterPro" id="IPR003838">
    <property type="entry name" value="ABC3_permease_C"/>
</dbReference>
<feature type="domain" description="MacB-like periplasmic core" evidence="8">
    <location>
        <begin position="20"/>
        <end position="244"/>
    </location>
</feature>
<dbReference type="AlphaFoldDB" id="A0A840TZL4"/>
<organism evidence="9 10">
    <name type="scientific">Rhabdobacter roseus</name>
    <dbReference type="NCBI Taxonomy" id="1655419"/>
    <lineage>
        <taxon>Bacteria</taxon>
        <taxon>Pseudomonadati</taxon>
        <taxon>Bacteroidota</taxon>
        <taxon>Cytophagia</taxon>
        <taxon>Cytophagales</taxon>
        <taxon>Cytophagaceae</taxon>
        <taxon>Rhabdobacter</taxon>
    </lineage>
</organism>
<dbReference type="Proteomes" id="UP000557307">
    <property type="component" value="Unassembled WGS sequence"/>
</dbReference>
<accession>A0A840TZL4</accession>
<dbReference type="GO" id="GO:0005886">
    <property type="term" value="C:plasma membrane"/>
    <property type="evidence" value="ECO:0007669"/>
    <property type="project" value="UniProtKB-SubCell"/>
</dbReference>
<feature type="transmembrane region" description="Helical" evidence="6">
    <location>
        <begin position="21"/>
        <end position="42"/>
    </location>
</feature>
<protein>
    <submittedName>
        <fullName evidence="9">Putative ABC transport system permease protein</fullName>
    </submittedName>
</protein>
<feature type="transmembrane region" description="Helical" evidence="6">
    <location>
        <begin position="767"/>
        <end position="792"/>
    </location>
</feature>
<dbReference type="GO" id="GO:0022857">
    <property type="term" value="F:transmembrane transporter activity"/>
    <property type="evidence" value="ECO:0007669"/>
    <property type="project" value="TreeGrafter"/>
</dbReference>
<reference evidence="9 10" key="1">
    <citation type="submission" date="2020-08" db="EMBL/GenBank/DDBJ databases">
        <title>Genomic Encyclopedia of Type Strains, Phase IV (KMG-IV): sequencing the most valuable type-strain genomes for metagenomic binning, comparative biology and taxonomic classification.</title>
        <authorList>
            <person name="Goeker M."/>
        </authorList>
    </citation>
    <scope>NUCLEOTIDE SEQUENCE [LARGE SCALE GENOMIC DNA]</scope>
    <source>
        <strain evidence="9 10">DSM 105074</strain>
    </source>
</reference>
<dbReference type="Pfam" id="PF02687">
    <property type="entry name" value="FtsX"/>
    <property type="match status" value="2"/>
</dbReference>
<feature type="transmembrane region" description="Helical" evidence="6">
    <location>
        <begin position="427"/>
        <end position="450"/>
    </location>
</feature>
<evidence type="ECO:0000313" key="9">
    <source>
        <dbReference type="EMBL" id="MBB5285618.1"/>
    </source>
</evidence>
<evidence type="ECO:0000256" key="5">
    <source>
        <dbReference type="ARBA" id="ARBA00023136"/>
    </source>
</evidence>
<evidence type="ECO:0000256" key="1">
    <source>
        <dbReference type="ARBA" id="ARBA00004651"/>
    </source>
</evidence>
<dbReference type="PANTHER" id="PTHR30572">
    <property type="entry name" value="MEMBRANE COMPONENT OF TRANSPORTER-RELATED"/>
    <property type="match status" value="1"/>
</dbReference>
<keyword evidence="10" id="KW-1185">Reference proteome</keyword>
<dbReference type="RefSeq" id="WP_184175967.1">
    <property type="nucleotide sequence ID" value="NZ_JACHGF010000006.1"/>
</dbReference>
<keyword evidence="4 6" id="KW-1133">Transmembrane helix</keyword>
<dbReference type="Pfam" id="PF12704">
    <property type="entry name" value="MacB_PCD"/>
    <property type="match status" value="2"/>
</dbReference>
<dbReference type="InterPro" id="IPR025857">
    <property type="entry name" value="MacB_PCD"/>
</dbReference>
<feature type="domain" description="MacB-like periplasmic core" evidence="8">
    <location>
        <begin position="499"/>
        <end position="605"/>
    </location>
</feature>
<gene>
    <name evidence="9" type="ORF">HNQ92_003778</name>
</gene>
<proteinExistence type="predicted"/>
<comment type="caution">
    <text evidence="9">The sequence shown here is derived from an EMBL/GenBank/DDBJ whole genome shotgun (WGS) entry which is preliminary data.</text>
</comment>
<evidence type="ECO:0000256" key="2">
    <source>
        <dbReference type="ARBA" id="ARBA00022475"/>
    </source>
</evidence>
<comment type="subcellular location">
    <subcellularLocation>
        <location evidence="1">Cell membrane</location>
        <topology evidence="1">Multi-pass membrane protein</topology>
    </subcellularLocation>
</comment>
<evidence type="ECO:0000256" key="6">
    <source>
        <dbReference type="SAM" id="Phobius"/>
    </source>
</evidence>
<evidence type="ECO:0000259" key="8">
    <source>
        <dbReference type="Pfam" id="PF12704"/>
    </source>
</evidence>
<dbReference type="InterPro" id="IPR050250">
    <property type="entry name" value="Macrolide_Exporter_MacB"/>
</dbReference>
<feature type="transmembrane region" description="Helical" evidence="6">
    <location>
        <begin position="346"/>
        <end position="364"/>
    </location>
</feature>
<name>A0A840TZL4_9BACT</name>
<feature type="domain" description="ABC3 transporter permease C-terminal" evidence="7">
    <location>
        <begin position="687"/>
        <end position="799"/>
    </location>
</feature>
<feature type="transmembrane region" description="Helical" evidence="6">
    <location>
        <begin position="384"/>
        <end position="406"/>
    </location>
</feature>
<feature type="domain" description="ABC3 transporter permease C-terminal" evidence="7">
    <location>
        <begin position="296"/>
        <end position="410"/>
    </location>
</feature>
<keyword evidence="5 6" id="KW-0472">Membrane</keyword>
<keyword evidence="2" id="KW-1003">Cell membrane</keyword>